<accession>A0A1R1RI89</accession>
<dbReference type="InterPro" id="IPR007837">
    <property type="entry name" value="DinB"/>
</dbReference>
<keyword evidence="2 3" id="KW-0479">Metal-binding</keyword>
<evidence type="ECO:0000256" key="2">
    <source>
        <dbReference type="ARBA" id="ARBA00022723"/>
    </source>
</evidence>
<dbReference type="PANTHER" id="PTHR37302">
    <property type="entry name" value="SLR1116 PROTEIN"/>
    <property type="match status" value="1"/>
</dbReference>
<feature type="binding site" evidence="3">
    <location>
        <position position="136"/>
    </location>
    <ligand>
        <name>a divalent metal cation</name>
        <dbReference type="ChEBI" id="CHEBI:60240"/>
    </ligand>
</feature>
<dbReference type="Gene3D" id="1.20.120.450">
    <property type="entry name" value="dinb family like domain"/>
    <property type="match status" value="1"/>
</dbReference>
<evidence type="ECO:0000256" key="3">
    <source>
        <dbReference type="PIRSR" id="PIRSR607837-1"/>
    </source>
</evidence>
<dbReference type="GO" id="GO:0046872">
    <property type="term" value="F:metal ion binding"/>
    <property type="evidence" value="ECO:0007669"/>
    <property type="project" value="UniProtKB-KW"/>
</dbReference>
<name>A0A1R1Q7D9_9BACI</name>
<proteinExistence type="inferred from homology"/>
<feature type="binding site" evidence="3">
    <location>
        <position position="140"/>
    </location>
    <ligand>
        <name>a divalent metal cation</name>
        <dbReference type="ChEBI" id="CHEBI:60240"/>
    </ligand>
</feature>
<dbReference type="OrthoDB" id="9811413at2"/>
<sequence>MRHDTLKHFEYHKWANQKVFEHLKNLPEELFTQEIKSVFSSISEVVIHMCVADAMWLKVLSGGSFEQSKNLAIQLNQELRGKGIEGITAFFEDTAIQYQTFFESLEDLDADITVEHPSFGRMKTSYSELMNHVINHGTYHRGNISAMLRQLGHASVPTDYVFYLLNLNETTL</sequence>
<keyword evidence="5" id="KW-1185">Reference proteome</keyword>
<gene>
    <name evidence="4" type="ORF">BW143_21550</name>
</gene>
<dbReference type="InterPro" id="IPR034660">
    <property type="entry name" value="DinB/YfiT-like"/>
</dbReference>
<evidence type="ECO:0000256" key="1">
    <source>
        <dbReference type="ARBA" id="ARBA00008635"/>
    </source>
</evidence>
<dbReference type="PANTHER" id="PTHR37302:SF1">
    <property type="entry name" value="PROTEIN DINB"/>
    <property type="match status" value="1"/>
</dbReference>
<dbReference type="Pfam" id="PF05163">
    <property type="entry name" value="DinB"/>
    <property type="match status" value="1"/>
</dbReference>
<reference evidence="4 5" key="1">
    <citation type="submission" date="2017-01" db="EMBL/GenBank/DDBJ databases">
        <title>Bacillus phylogenomics.</title>
        <authorList>
            <person name="Dunlap C."/>
        </authorList>
    </citation>
    <scope>NUCLEOTIDE SEQUENCE [LARGE SCALE GENOMIC DNA]</scope>
    <source>
        <strain evidence="4 5">NRRL B-41282</strain>
    </source>
</reference>
<protein>
    <submittedName>
        <fullName evidence="4">Damage-inducible protein DinB</fullName>
    </submittedName>
</protein>
<dbReference type="RefSeq" id="WP_076763709.1">
    <property type="nucleotide sequence ID" value="NZ_JARMMH010000008.1"/>
</dbReference>
<organism evidence="4 5">
    <name type="scientific">Bacillus swezeyi</name>
    <dbReference type="NCBI Taxonomy" id="1925020"/>
    <lineage>
        <taxon>Bacteria</taxon>
        <taxon>Bacillati</taxon>
        <taxon>Bacillota</taxon>
        <taxon>Bacilli</taxon>
        <taxon>Bacillales</taxon>
        <taxon>Bacillaceae</taxon>
        <taxon>Bacillus</taxon>
    </lineage>
</organism>
<comment type="caution">
    <text evidence="4">The sequence shown here is derived from an EMBL/GenBank/DDBJ whole genome shotgun (WGS) entry which is preliminary data.</text>
</comment>
<evidence type="ECO:0000313" key="5">
    <source>
        <dbReference type="Proteomes" id="UP000187367"/>
    </source>
</evidence>
<feature type="binding site" evidence="3">
    <location>
        <position position="48"/>
    </location>
    <ligand>
        <name>a divalent metal cation</name>
        <dbReference type="ChEBI" id="CHEBI:60240"/>
    </ligand>
</feature>
<comment type="similarity">
    <text evidence="1">Belongs to the DinB family.</text>
</comment>
<dbReference type="SUPFAM" id="SSF109854">
    <property type="entry name" value="DinB/YfiT-like putative metalloenzymes"/>
    <property type="match status" value="1"/>
</dbReference>
<accession>A0A1R1Q7D9</accession>
<dbReference type="AlphaFoldDB" id="A0A1R1Q7D9"/>
<dbReference type="Proteomes" id="UP000187367">
    <property type="component" value="Unassembled WGS sequence"/>
</dbReference>
<dbReference type="EMBL" id="MTJL01000054">
    <property type="protein sequence ID" value="OMH98399.1"/>
    <property type="molecule type" value="Genomic_DNA"/>
</dbReference>
<evidence type="ECO:0000313" key="4">
    <source>
        <dbReference type="EMBL" id="OMH98399.1"/>
    </source>
</evidence>